<evidence type="ECO:0000313" key="1">
    <source>
        <dbReference type="EMBL" id="PXZ06316.1"/>
    </source>
</evidence>
<dbReference type="Proteomes" id="UP000247932">
    <property type="component" value="Unassembled WGS sequence"/>
</dbReference>
<keyword evidence="2" id="KW-1185">Reference proteome</keyword>
<organism evidence="1 2">
    <name type="scientific">Gilliamella apicola</name>
    <dbReference type="NCBI Taxonomy" id="1196095"/>
    <lineage>
        <taxon>Bacteria</taxon>
        <taxon>Pseudomonadati</taxon>
        <taxon>Pseudomonadota</taxon>
        <taxon>Gammaproteobacteria</taxon>
        <taxon>Orbales</taxon>
        <taxon>Orbaceae</taxon>
        <taxon>Gilliamella</taxon>
    </lineage>
</organism>
<evidence type="ECO:0000313" key="2">
    <source>
        <dbReference type="Proteomes" id="UP000247932"/>
    </source>
</evidence>
<comment type="caution">
    <text evidence="1">The sequence shown here is derived from an EMBL/GenBank/DDBJ whole genome shotgun (WGS) entry which is preliminary data.</text>
</comment>
<sequence>MTEVQKSQSEYTKTRDIGVFISKDPSTKFITDTTPKLSLECTVTDYSMTSPEGEEIDVSTLSSRTKETISGLPAEPTVSMNVNFVIANDGQKALRESYESGNNYAFKIQHEDGSSVDWIARVTNFEFKGEKNGILTGSFAFKVKGSFVFNEPTPAN</sequence>
<dbReference type="Pfam" id="PF06199">
    <property type="entry name" value="Phage_tail_2"/>
    <property type="match status" value="1"/>
</dbReference>
<proteinExistence type="predicted"/>
<gene>
    <name evidence="1" type="ORF">DKK70_10075</name>
</gene>
<evidence type="ECO:0008006" key="3">
    <source>
        <dbReference type="Google" id="ProtNLM"/>
    </source>
</evidence>
<protein>
    <recommendedName>
        <fullName evidence="3">Phage tail protein</fullName>
    </recommendedName>
</protein>
<dbReference type="EMBL" id="QGLR01000012">
    <property type="protein sequence ID" value="PXZ06316.1"/>
    <property type="molecule type" value="Genomic_DNA"/>
</dbReference>
<reference evidence="1 2" key="1">
    <citation type="submission" date="2018-05" db="EMBL/GenBank/DDBJ databases">
        <title>Reference genomes for bee gut microbiota database.</title>
        <authorList>
            <person name="Ellegaard K.M."/>
        </authorList>
    </citation>
    <scope>NUCLEOTIDE SEQUENCE [LARGE SCALE GENOMIC DNA]</scope>
    <source>
        <strain evidence="1 2">ESL0182</strain>
    </source>
</reference>
<name>A0A2V4E601_9GAMM</name>
<dbReference type="Gene3D" id="4.10.410.40">
    <property type="match status" value="1"/>
</dbReference>
<dbReference type="AlphaFoldDB" id="A0A2V4E601"/>
<dbReference type="InterPro" id="IPR011855">
    <property type="entry name" value="Phgtail_TP901_1"/>
</dbReference>
<accession>A0A2V4E601</accession>
<dbReference type="OrthoDB" id="7067246at2"/>
<dbReference type="RefSeq" id="WP_110433882.1">
    <property type="nucleotide sequence ID" value="NZ_QGLR01000012.1"/>
</dbReference>